<keyword evidence="4" id="KW-0863">Zinc-finger</keyword>
<keyword evidence="3" id="KW-0677">Repeat</keyword>
<sequence length="294" mass="34012">MAERYDCHYCKESLFGKKYVLREENPYCVKCYKSLYSNTCEECKKPICCNSRDLSYKDRHWHDDCFHCFKCNRSLVDKPFSTKNEELLCTECYSNEYSSKCYECKKTIMPGSRKMEHKGNSWHETCFTCQRCQQPIGTKSFIPKDNTNYCVPCFEKQFALQCVQCKKPITTGGVTYRDQPWHKDCFLCTGCKEQLSGQRFTSRDDFPYCLNCFCNLYAKKCSSCTSPISGPVLVCCQECSVHQRCQEGVPPHPDGEHLSLQGCYLLPQISQRSCLVCLKSPHHQHTPEGLPCNL</sequence>
<evidence type="ECO:0000256" key="4">
    <source>
        <dbReference type="ARBA" id="ARBA00022771"/>
    </source>
</evidence>
<dbReference type="PROSITE" id="PS50023">
    <property type="entry name" value="LIM_DOMAIN_2"/>
    <property type="match status" value="3"/>
</dbReference>
<dbReference type="GO" id="GO:0008270">
    <property type="term" value="F:zinc ion binding"/>
    <property type="evidence" value="ECO:0007669"/>
    <property type="project" value="UniProtKB-KW"/>
</dbReference>
<organism evidence="10 11">
    <name type="scientific">Astyanax mexicanus</name>
    <name type="common">Blind cave fish</name>
    <name type="synonym">Astyanax fasciatus mexicanus</name>
    <dbReference type="NCBI Taxonomy" id="7994"/>
    <lineage>
        <taxon>Eukaryota</taxon>
        <taxon>Metazoa</taxon>
        <taxon>Chordata</taxon>
        <taxon>Craniata</taxon>
        <taxon>Vertebrata</taxon>
        <taxon>Euteleostomi</taxon>
        <taxon>Actinopterygii</taxon>
        <taxon>Neopterygii</taxon>
        <taxon>Teleostei</taxon>
        <taxon>Ostariophysi</taxon>
        <taxon>Characiformes</taxon>
        <taxon>Characoidei</taxon>
        <taxon>Acestrorhamphidae</taxon>
        <taxon>Acestrorhamphinae</taxon>
        <taxon>Astyanax</taxon>
    </lineage>
</organism>
<dbReference type="Gene3D" id="2.10.110.10">
    <property type="entry name" value="Cysteine Rich Protein"/>
    <property type="match status" value="3"/>
</dbReference>
<dbReference type="Proteomes" id="UP000694621">
    <property type="component" value="Unplaced"/>
</dbReference>
<evidence type="ECO:0000256" key="7">
    <source>
        <dbReference type="ARBA" id="ARBA00023242"/>
    </source>
</evidence>
<dbReference type="FunFam" id="2.10.110.10:FF:000049">
    <property type="entry name" value="Four and a half LIM domains protein 2"/>
    <property type="match status" value="1"/>
</dbReference>
<feature type="domain" description="LIM zinc-binding" evidence="9">
    <location>
        <begin position="161"/>
        <end position="219"/>
    </location>
</feature>
<dbReference type="FunFam" id="2.10.110.10:FF:000030">
    <property type="entry name" value="Four and a half LIM domains protein 2"/>
    <property type="match status" value="1"/>
</dbReference>
<evidence type="ECO:0000313" key="10">
    <source>
        <dbReference type="Ensembl" id="ENSAMXP00005033777.1"/>
    </source>
</evidence>
<dbReference type="SMART" id="SM00132">
    <property type="entry name" value="LIM"/>
    <property type="match status" value="3"/>
</dbReference>
<dbReference type="Pfam" id="PF00412">
    <property type="entry name" value="LIM"/>
    <property type="match status" value="3"/>
</dbReference>
<dbReference type="AlphaFoldDB" id="A0A8B9KAB0"/>
<keyword evidence="2 8" id="KW-0479">Metal-binding</keyword>
<dbReference type="GO" id="GO:0005634">
    <property type="term" value="C:nucleus"/>
    <property type="evidence" value="ECO:0007669"/>
    <property type="project" value="UniProtKB-SubCell"/>
</dbReference>
<dbReference type="GO" id="GO:0003712">
    <property type="term" value="F:transcription coregulator activity"/>
    <property type="evidence" value="ECO:0007669"/>
    <property type="project" value="TreeGrafter"/>
</dbReference>
<accession>A0A8B9KAB0</accession>
<keyword evidence="5 8" id="KW-0862">Zinc</keyword>
<name>A0A8B9KAB0_ASTMX</name>
<keyword evidence="6 8" id="KW-0440">LIM domain</keyword>
<keyword evidence="7" id="KW-0539">Nucleus</keyword>
<dbReference type="FunFam" id="2.10.110.10:FF:000013">
    <property type="entry name" value="Four and a half LIM domains 1"/>
    <property type="match status" value="1"/>
</dbReference>
<evidence type="ECO:0000256" key="3">
    <source>
        <dbReference type="ARBA" id="ARBA00022737"/>
    </source>
</evidence>
<proteinExistence type="predicted"/>
<dbReference type="InterPro" id="IPR056807">
    <property type="entry name" value="LIM_FHL1/2/3/5_N"/>
</dbReference>
<dbReference type="Pfam" id="PF25076">
    <property type="entry name" value="LIM_FHL2-3_N"/>
    <property type="match status" value="1"/>
</dbReference>
<reference evidence="10" key="1">
    <citation type="submission" date="2025-08" db="UniProtKB">
        <authorList>
            <consortium name="Ensembl"/>
        </authorList>
    </citation>
    <scope>IDENTIFICATION</scope>
</reference>
<dbReference type="SUPFAM" id="SSF57716">
    <property type="entry name" value="Glucocorticoid receptor-like (DNA-binding domain)"/>
    <property type="match status" value="4"/>
</dbReference>
<dbReference type="PROSITE" id="PS00478">
    <property type="entry name" value="LIM_DOMAIN_1"/>
    <property type="match status" value="3"/>
</dbReference>
<comment type="subcellular location">
    <subcellularLocation>
        <location evidence="1">Nucleus</location>
    </subcellularLocation>
</comment>
<feature type="domain" description="LIM zinc-binding" evidence="9">
    <location>
        <begin position="38"/>
        <end position="98"/>
    </location>
</feature>
<feature type="domain" description="LIM zinc-binding" evidence="9">
    <location>
        <begin position="99"/>
        <end position="160"/>
    </location>
</feature>
<dbReference type="GO" id="GO:0030018">
    <property type="term" value="C:Z disc"/>
    <property type="evidence" value="ECO:0007669"/>
    <property type="project" value="TreeGrafter"/>
</dbReference>
<dbReference type="CDD" id="cd09431">
    <property type="entry name" value="LIM3_Fhl2"/>
    <property type="match status" value="1"/>
</dbReference>
<evidence type="ECO:0000256" key="5">
    <source>
        <dbReference type="ARBA" id="ARBA00022833"/>
    </source>
</evidence>
<evidence type="ECO:0000256" key="6">
    <source>
        <dbReference type="ARBA" id="ARBA00023038"/>
    </source>
</evidence>
<evidence type="ECO:0000256" key="2">
    <source>
        <dbReference type="ARBA" id="ARBA00022723"/>
    </source>
</evidence>
<dbReference type="Ensembl" id="ENSAMXT00005036880.1">
    <property type="protein sequence ID" value="ENSAMXP00005033777.1"/>
    <property type="gene ID" value="ENSAMXG00005016317.1"/>
</dbReference>
<evidence type="ECO:0000256" key="1">
    <source>
        <dbReference type="ARBA" id="ARBA00004123"/>
    </source>
</evidence>
<dbReference type="InterPro" id="IPR001781">
    <property type="entry name" value="Znf_LIM"/>
</dbReference>
<evidence type="ECO:0000313" key="11">
    <source>
        <dbReference type="Proteomes" id="UP000694621"/>
    </source>
</evidence>
<dbReference type="PANTHER" id="PTHR24205:SF3">
    <property type="entry name" value="FOUR AND A HALF LIM DOMAINS PROTEIN 2"/>
    <property type="match status" value="1"/>
</dbReference>
<evidence type="ECO:0000256" key="8">
    <source>
        <dbReference type="PROSITE-ProRule" id="PRU00125"/>
    </source>
</evidence>
<dbReference type="PANTHER" id="PTHR24205">
    <property type="entry name" value="FOUR AND A HALF LIM DOMAINS PROTEIN"/>
    <property type="match status" value="1"/>
</dbReference>
<evidence type="ECO:0000259" key="9">
    <source>
        <dbReference type="PROSITE" id="PS50023"/>
    </source>
</evidence>
<protein>
    <submittedName>
        <fullName evidence="10">Four and a half LIM domains 2b</fullName>
    </submittedName>
</protein>